<keyword evidence="7" id="KW-0378">Hydrolase</keyword>
<dbReference type="STRING" id="1122125.GCA_000423185_04541"/>
<dbReference type="GO" id="GO:0004636">
    <property type="term" value="F:phosphoribosyl-ATP diphosphatase activity"/>
    <property type="evidence" value="ECO:0007669"/>
    <property type="project" value="UniProtKB-EC"/>
</dbReference>
<evidence type="ECO:0000313" key="11">
    <source>
        <dbReference type="Proteomes" id="UP000196655"/>
    </source>
</evidence>
<sequence>MGHHQTTLGGDRLQALAEELRERRSRMQFSPRTAKLLDSGVPKMAQKLVEEAAEVAIDAVQGERQAVIEEAADLMFNLTVLLTELEIRPCEVWEEMDRRQKLYGLAEKLPKDK</sequence>
<evidence type="ECO:0000256" key="9">
    <source>
        <dbReference type="ARBA" id="ARBA00023102"/>
    </source>
</evidence>
<evidence type="ECO:0000256" key="4">
    <source>
        <dbReference type="ARBA" id="ARBA00012414"/>
    </source>
</evidence>
<keyword evidence="5" id="KW-0028">Amino-acid biosynthesis</keyword>
<dbReference type="Proteomes" id="UP000196655">
    <property type="component" value="Unassembled WGS sequence"/>
</dbReference>
<evidence type="ECO:0000256" key="1">
    <source>
        <dbReference type="ARBA" id="ARBA00001460"/>
    </source>
</evidence>
<comment type="caution">
    <text evidence="10">The sequence shown here is derived from an EMBL/GenBank/DDBJ whole genome shotgun (WGS) entry which is preliminary data.</text>
</comment>
<dbReference type="EC" id="3.6.1.31" evidence="4"/>
<dbReference type="InterPro" id="IPR021130">
    <property type="entry name" value="PRib-ATP_PPHydrolase-like"/>
</dbReference>
<dbReference type="PANTHER" id="PTHR42945:SF1">
    <property type="entry name" value="HISTIDINE BIOSYNTHESIS BIFUNCTIONAL PROTEIN HIS7"/>
    <property type="match status" value="1"/>
</dbReference>
<dbReference type="GO" id="GO:0005524">
    <property type="term" value="F:ATP binding"/>
    <property type="evidence" value="ECO:0007669"/>
    <property type="project" value="UniProtKB-KW"/>
</dbReference>
<comment type="catalytic activity">
    <reaction evidence="1">
        <text>1-(5-phospho-beta-D-ribosyl)-ATP + H2O = 1-(5-phospho-beta-D-ribosyl)-5'-AMP + diphosphate + H(+)</text>
        <dbReference type="Rhea" id="RHEA:22828"/>
        <dbReference type="ChEBI" id="CHEBI:15377"/>
        <dbReference type="ChEBI" id="CHEBI:15378"/>
        <dbReference type="ChEBI" id="CHEBI:33019"/>
        <dbReference type="ChEBI" id="CHEBI:59457"/>
        <dbReference type="ChEBI" id="CHEBI:73183"/>
        <dbReference type="EC" id="3.6.1.31"/>
    </reaction>
</comment>
<organism evidence="10 11">
    <name type="scientific">Inquilinus limosus</name>
    <dbReference type="NCBI Taxonomy" id="171674"/>
    <lineage>
        <taxon>Bacteria</taxon>
        <taxon>Pseudomonadati</taxon>
        <taxon>Pseudomonadota</taxon>
        <taxon>Alphaproteobacteria</taxon>
        <taxon>Rhodospirillales</taxon>
        <taxon>Rhodospirillaceae</taxon>
        <taxon>Inquilinus</taxon>
    </lineage>
</organism>
<reference evidence="11" key="1">
    <citation type="submission" date="2017-05" db="EMBL/GenBank/DDBJ databases">
        <authorList>
            <person name="Macchi M."/>
            <person name="Festa S."/>
            <person name="Coppotelli B.M."/>
            <person name="Morelli I.S."/>
        </authorList>
    </citation>
    <scope>NUCLEOTIDE SEQUENCE [LARGE SCALE GENOMIC DNA]</scope>
    <source>
        <strain evidence="11">I</strain>
    </source>
</reference>
<comment type="similarity">
    <text evidence="3">Belongs to the PRA-PH family.</text>
</comment>
<dbReference type="Gene3D" id="1.10.287.1080">
    <property type="entry name" value="MazG-like"/>
    <property type="match status" value="1"/>
</dbReference>
<dbReference type="CDD" id="cd11534">
    <property type="entry name" value="NTP-PPase_HisIE_like"/>
    <property type="match status" value="1"/>
</dbReference>
<evidence type="ECO:0000256" key="7">
    <source>
        <dbReference type="ARBA" id="ARBA00022801"/>
    </source>
</evidence>
<protein>
    <recommendedName>
        <fullName evidence="4">phosphoribosyl-ATP diphosphatase</fullName>
        <ecNumber evidence="4">3.6.1.31</ecNumber>
    </recommendedName>
</protein>
<dbReference type="GO" id="GO:0000105">
    <property type="term" value="P:L-histidine biosynthetic process"/>
    <property type="evidence" value="ECO:0007669"/>
    <property type="project" value="UniProtKB-UniPathway"/>
</dbReference>
<dbReference type="NCBIfam" id="TIGR03188">
    <property type="entry name" value="histidine_hisI"/>
    <property type="match status" value="1"/>
</dbReference>
<proteinExistence type="inferred from homology"/>
<dbReference type="UniPathway" id="UPA00031">
    <property type="reaction ID" value="UER00007"/>
</dbReference>
<evidence type="ECO:0000256" key="8">
    <source>
        <dbReference type="ARBA" id="ARBA00022840"/>
    </source>
</evidence>
<dbReference type="OrthoDB" id="7307032at2"/>
<keyword evidence="9" id="KW-0368">Histidine biosynthesis</keyword>
<keyword evidence="6" id="KW-0547">Nucleotide-binding</keyword>
<name>A0A211ZLS7_9PROT</name>
<gene>
    <name evidence="10" type="ORF">BWR60_15725</name>
</gene>
<dbReference type="Pfam" id="PF01503">
    <property type="entry name" value="PRA-PH"/>
    <property type="match status" value="1"/>
</dbReference>
<keyword evidence="8" id="KW-0067">ATP-binding</keyword>
<evidence type="ECO:0000256" key="2">
    <source>
        <dbReference type="ARBA" id="ARBA00005204"/>
    </source>
</evidence>
<dbReference type="EMBL" id="NHON01000027">
    <property type="protein sequence ID" value="OWJ66200.1"/>
    <property type="molecule type" value="Genomic_DNA"/>
</dbReference>
<dbReference type="InterPro" id="IPR008179">
    <property type="entry name" value="HisE"/>
</dbReference>
<evidence type="ECO:0000256" key="3">
    <source>
        <dbReference type="ARBA" id="ARBA00009392"/>
    </source>
</evidence>
<dbReference type="SUPFAM" id="SSF101386">
    <property type="entry name" value="all-alpha NTP pyrophosphatases"/>
    <property type="match status" value="1"/>
</dbReference>
<keyword evidence="11" id="KW-1185">Reference proteome</keyword>
<dbReference type="PANTHER" id="PTHR42945">
    <property type="entry name" value="HISTIDINE BIOSYNTHESIS BIFUNCTIONAL PROTEIN"/>
    <property type="match status" value="1"/>
</dbReference>
<evidence type="ECO:0000256" key="6">
    <source>
        <dbReference type="ARBA" id="ARBA00022741"/>
    </source>
</evidence>
<dbReference type="RefSeq" id="WP_088151970.1">
    <property type="nucleotide sequence ID" value="NZ_NHON01000027.1"/>
</dbReference>
<accession>A0A211ZLS7</accession>
<evidence type="ECO:0000256" key="5">
    <source>
        <dbReference type="ARBA" id="ARBA00022605"/>
    </source>
</evidence>
<dbReference type="AlphaFoldDB" id="A0A211ZLS7"/>
<evidence type="ECO:0000313" key="10">
    <source>
        <dbReference type="EMBL" id="OWJ66200.1"/>
    </source>
</evidence>
<comment type="pathway">
    <text evidence="2">Amino-acid biosynthesis; L-histidine biosynthesis; L-histidine from 5-phospho-alpha-D-ribose 1-diphosphate: step 2/9.</text>
</comment>